<sequence>MSYFENANSDEVIGDTPDTEPTYFINGPKGVKKNKRNGEIWELGGLDKNADTYKAEPINNPELKFEIYLNRALEEWPKLLKCSPLDVSPLGKHYISGLSWLEQDIIAPYYGTADELVMVTLHHAIMVAIHETAKTTPNVEPAKLDFLRIRNLVNEDLQYILNDKEECWKGDKYFEFIRNYLSINNRN</sequence>
<dbReference type="EMBL" id="JBBYXI010000001">
    <property type="protein sequence ID" value="MEN3929964.1"/>
    <property type="molecule type" value="Genomic_DNA"/>
</dbReference>
<evidence type="ECO:0000256" key="1">
    <source>
        <dbReference type="SAM" id="MobiDB-lite"/>
    </source>
</evidence>
<accession>A0ABV0BG52</accession>
<name>A0ABV0BG52_9HYPH</name>
<feature type="region of interest" description="Disordered" evidence="1">
    <location>
        <begin position="1"/>
        <end position="27"/>
    </location>
</feature>
<organism evidence="2 3">
    <name type="scientific">Hohaiivirga grylli</name>
    <dbReference type="NCBI Taxonomy" id="3133970"/>
    <lineage>
        <taxon>Bacteria</taxon>
        <taxon>Pseudomonadati</taxon>
        <taxon>Pseudomonadota</taxon>
        <taxon>Alphaproteobacteria</taxon>
        <taxon>Hyphomicrobiales</taxon>
        <taxon>Methylobacteriaceae</taxon>
        <taxon>Hohaiivirga</taxon>
    </lineage>
</organism>
<keyword evidence="3" id="KW-1185">Reference proteome</keyword>
<evidence type="ECO:0000313" key="3">
    <source>
        <dbReference type="Proteomes" id="UP001418637"/>
    </source>
</evidence>
<evidence type="ECO:0000313" key="2">
    <source>
        <dbReference type="EMBL" id="MEN3929964.1"/>
    </source>
</evidence>
<dbReference type="Proteomes" id="UP001418637">
    <property type="component" value="Unassembled WGS sequence"/>
</dbReference>
<reference evidence="2 3" key="1">
    <citation type="submission" date="2024-04" db="EMBL/GenBank/DDBJ databases">
        <title>A novel species isolated from cricket.</title>
        <authorList>
            <person name="Wang H.-C."/>
        </authorList>
    </citation>
    <scope>NUCLEOTIDE SEQUENCE [LARGE SCALE GENOMIC DNA]</scope>
    <source>
        <strain evidence="2 3">WL0021</strain>
    </source>
</reference>
<proteinExistence type="predicted"/>
<comment type="caution">
    <text evidence="2">The sequence shown here is derived from an EMBL/GenBank/DDBJ whole genome shotgun (WGS) entry which is preliminary data.</text>
</comment>
<protein>
    <recommendedName>
        <fullName evidence="4">Tail assembly chaperone</fullName>
    </recommendedName>
</protein>
<gene>
    <name evidence="2" type="ORF">WJT86_02680</name>
</gene>
<dbReference type="RefSeq" id="WP_346335939.1">
    <property type="nucleotide sequence ID" value="NZ_JBBYXI010000001.1"/>
</dbReference>
<evidence type="ECO:0008006" key="4">
    <source>
        <dbReference type="Google" id="ProtNLM"/>
    </source>
</evidence>